<accession>A0A834KWV9</accession>
<name>A0A834KWV9_VESGE</name>
<gene>
    <name evidence="4" type="ORF">HZH68_001914</name>
</gene>
<dbReference type="Proteomes" id="UP000617340">
    <property type="component" value="Unassembled WGS sequence"/>
</dbReference>
<dbReference type="CDD" id="cd01012">
    <property type="entry name" value="YcaC_related"/>
    <property type="match status" value="1"/>
</dbReference>
<dbReference type="InterPro" id="IPR036380">
    <property type="entry name" value="Isochorismatase-like_sf"/>
</dbReference>
<dbReference type="InterPro" id="IPR050993">
    <property type="entry name" value="Isochorismatase_domain"/>
</dbReference>
<dbReference type="PANTHER" id="PTHR14119:SF17">
    <property type="entry name" value="ISOCHORISMATASE DOMAIN-CONTAINING PROTEIN 1"/>
    <property type="match status" value="1"/>
</dbReference>
<sequence length="203" mass="22485">MAINAAKAVLKKGKTVLFMCEFQERFAKAMFEFDKVIENSVKLVNSMKLLKVPMIVTEQNPKALGKTVPQLDISSAKGPFEKTQFSMCTDEVNEALSSICCGTYPESVILIGLETHVCVESTAIDLKMSGYEVHVVADCCTSRTQEDRLLALQRMQAMGCHISTSETVIFKLLGDAKHEEFKNIQKLIKTPTLYTGLVPVSKI</sequence>
<dbReference type="SUPFAM" id="SSF52499">
    <property type="entry name" value="Isochorismatase-like hydrolases"/>
    <property type="match status" value="1"/>
</dbReference>
<evidence type="ECO:0000313" key="5">
    <source>
        <dbReference type="Proteomes" id="UP000617340"/>
    </source>
</evidence>
<dbReference type="FunFam" id="3.40.50.850:FF:000001">
    <property type="entry name" value="Isochorismatase domain-containing protein 1"/>
    <property type="match status" value="1"/>
</dbReference>
<evidence type="ECO:0000313" key="4">
    <source>
        <dbReference type="EMBL" id="KAF7413425.1"/>
    </source>
</evidence>
<organism evidence="4 5">
    <name type="scientific">Vespula germanica</name>
    <name type="common">German yellow jacket</name>
    <name type="synonym">Paravespula germanica</name>
    <dbReference type="NCBI Taxonomy" id="30212"/>
    <lineage>
        <taxon>Eukaryota</taxon>
        <taxon>Metazoa</taxon>
        <taxon>Ecdysozoa</taxon>
        <taxon>Arthropoda</taxon>
        <taxon>Hexapoda</taxon>
        <taxon>Insecta</taxon>
        <taxon>Pterygota</taxon>
        <taxon>Neoptera</taxon>
        <taxon>Endopterygota</taxon>
        <taxon>Hymenoptera</taxon>
        <taxon>Apocrita</taxon>
        <taxon>Aculeata</taxon>
        <taxon>Vespoidea</taxon>
        <taxon>Vespidae</taxon>
        <taxon>Vespinae</taxon>
        <taxon>Vespula</taxon>
    </lineage>
</organism>
<comment type="caution">
    <text evidence="4">The sequence shown here is derived from an EMBL/GenBank/DDBJ whole genome shotgun (WGS) entry which is preliminary data.</text>
</comment>
<reference evidence="4" key="1">
    <citation type="journal article" date="2020" name="G3 (Bethesda)">
        <title>High-Quality Assemblies for Three Invasive Social Wasps from the &lt;i&gt;Vespula&lt;/i&gt; Genus.</title>
        <authorList>
            <person name="Harrop T.W.R."/>
            <person name="Guhlin J."/>
            <person name="McLaughlin G.M."/>
            <person name="Permina E."/>
            <person name="Stockwell P."/>
            <person name="Gilligan J."/>
            <person name="Le Lec M.F."/>
            <person name="Gruber M.A.M."/>
            <person name="Quinn O."/>
            <person name="Lovegrove M."/>
            <person name="Duncan E.J."/>
            <person name="Remnant E.J."/>
            <person name="Van Eeckhoven J."/>
            <person name="Graham B."/>
            <person name="Knapp R.A."/>
            <person name="Langford K.W."/>
            <person name="Kronenberg Z."/>
            <person name="Press M.O."/>
            <person name="Eacker S.M."/>
            <person name="Wilson-Rankin E.E."/>
            <person name="Purcell J."/>
            <person name="Lester P.J."/>
            <person name="Dearden P.K."/>
        </authorList>
    </citation>
    <scope>NUCLEOTIDE SEQUENCE</scope>
    <source>
        <strain evidence="4">Linc-1</strain>
    </source>
</reference>
<evidence type="ECO:0000256" key="2">
    <source>
        <dbReference type="ARBA" id="ARBA00040688"/>
    </source>
</evidence>
<dbReference type="Pfam" id="PF00857">
    <property type="entry name" value="Isochorismatase"/>
    <property type="match status" value="1"/>
</dbReference>
<dbReference type="InterPro" id="IPR000868">
    <property type="entry name" value="Isochorismatase-like_dom"/>
</dbReference>
<evidence type="ECO:0000259" key="3">
    <source>
        <dbReference type="Pfam" id="PF00857"/>
    </source>
</evidence>
<keyword evidence="5" id="KW-1185">Reference proteome</keyword>
<feature type="domain" description="Isochorismatase-like" evidence="3">
    <location>
        <begin position="15"/>
        <end position="166"/>
    </location>
</feature>
<evidence type="ECO:0000256" key="1">
    <source>
        <dbReference type="ARBA" id="ARBA00006336"/>
    </source>
</evidence>
<dbReference type="EMBL" id="JACSDZ010000002">
    <property type="protein sequence ID" value="KAF7413425.1"/>
    <property type="molecule type" value="Genomic_DNA"/>
</dbReference>
<dbReference type="AlphaFoldDB" id="A0A834KWV9"/>
<comment type="similarity">
    <text evidence="1">Belongs to the isochorismatase family.</text>
</comment>
<protein>
    <recommendedName>
        <fullName evidence="2">Isochorismatase domain-containing protein 1</fullName>
    </recommendedName>
</protein>
<dbReference type="PANTHER" id="PTHR14119">
    <property type="entry name" value="HYDROLASE"/>
    <property type="match status" value="1"/>
</dbReference>
<proteinExistence type="inferred from homology"/>
<dbReference type="Gene3D" id="3.40.50.850">
    <property type="entry name" value="Isochorismatase-like"/>
    <property type="match status" value="1"/>
</dbReference>